<dbReference type="InterPro" id="IPR058626">
    <property type="entry name" value="MdtA-like_b-barrel"/>
</dbReference>
<dbReference type="Proteomes" id="UP001239680">
    <property type="component" value="Unassembled WGS sequence"/>
</dbReference>
<evidence type="ECO:0000313" key="8">
    <source>
        <dbReference type="EMBL" id="MDQ2066008.1"/>
    </source>
</evidence>
<feature type="domain" description="Multidrug resistance protein MdtA-like barrel-sandwich hybrid" evidence="5">
    <location>
        <begin position="55"/>
        <end position="196"/>
    </location>
</feature>
<organism evidence="8 9">
    <name type="scientific">Pseudogemmobacter lacusdianii</name>
    <dbReference type="NCBI Taxonomy" id="3069608"/>
    <lineage>
        <taxon>Bacteria</taxon>
        <taxon>Pseudomonadati</taxon>
        <taxon>Pseudomonadota</taxon>
        <taxon>Alphaproteobacteria</taxon>
        <taxon>Rhodobacterales</taxon>
        <taxon>Paracoccaceae</taxon>
        <taxon>Pseudogemmobacter</taxon>
    </lineage>
</organism>
<dbReference type="Gene3D" id="2.40.50.100">
    <property type="match status" value="1"/>
</dbReference>
<evidence type="ECO:0000256" key="1">
    <source>
        <dbReference type="ARBA" id="ARBA00004196"/>
    </source>
</evidence>
<reference evidence="8 9" key="1">
    <citation type="submission" date="2023-08" db="EMBL/GenBank/DDBJ databases">
        <title>Characterization of two Paracoccaceae strains isolated from Phycosphere and proposal of Xinfangfangia lacusdiani sp. nov.</title>
        <authorList>
            <person name="Deng Y."/>
            <person name="Zhang Y.Q."/>
        </authorList>
    </citation>
    <scope>NUCLEOTIDE SEQUENCE [LARGE SCALE GENOMIC DNA]</scope>
    <source>
        <strain evidence="8 9">CPCC 101601</strain>
    </source>
</reference>
<evidence type="ECO:0000256" key="4">
    <source>
        <dbReference type="SAM" id="SignalP"/>
    </source>
</evidence>
<evidence type="ECO:0000313" key="9">
    <source>
        <dbReference type="Proteomes" id="UP001239680"/>
    </source>
</evidence>
<accession>A0ABU0VWK9</accession>
<evidence type="ECO:0000256" key="3">
    <source>
        <dbReference type="SAM" id="MobiDB-lite"/>
    </source>
</evidence>
<comment type="subcellular location">
    <subcellularLocation>
        <location evidence="1">Cell envelope</location>
    </subcellularLocation>
</comment>
<sequence length="391" mass="40722">MKRAFALSTALLTSPAWAQAPGGEAPPTPVTVIEAQVQDHVLTTRLPGRVKVALVAEVRPQVSGLLRNRLFEEGSTVEAGQPLYEIEDDSYRAAVAAASAAVAQAKASFELAKTEERRALELFENNAGSAQKRDSAIANRQAAEAAFMAAEAQLLAAEINLDRTVIRAPIAGVIGLSDVSVGALLSAQQPAALATIRDLNNVHVDVTQSAVDILRWNATLDQLDVRTSGEATLILADGSTYPVKGKLAAAEPKVEPTTGMVTLRMAYPNPDHILLPGMYVEVDLPQALANDAVAVPQNAVMRDRSGGTFVWVVDAGAVAVRPVEVVTSEGNLWILSSGLKEGDQVITSGFQKIGPGAPVAVVPAAAATGPTATDATATDTTDAAQTEKAAE</sequence>
<feature type="compositionally biased region" description="Low complexity" evidence="3">
    <location>
        <begin position="368"/>
        <end position="384"/>
    </location>
</feature>
<dbReference type="Gene3D" id="2.40.30.170">
    <property type="match status" value="1"/>
</dbReference>
<keyword evidence="4" id="KW-0732">Signal</keyword>
<feature type="signal peptide" evidence="4">
    <location>
        <begin position="1"/>
        <end position="18"/>
    </location>
</feature>
<keyword evidence="9" id="KW-1185">Reference proteome</keyword>
<dbReference type="InterPro" id="IPR058625">
    <property type="entry name" value="MdtA-like_BSH"/>
</dbReference>
<evidence type="ECO:0000259" key="6">
    <source>
        <dbReference type="Pfam" id="PF25944"/>
    </source>
</evidence>
<feature type="domain" description="Multidrug resistance protein MdtA-like beta-barrel" evidence="6">
    <location>
        <begin position="202"/>
        <end position="284"/>
    </location>
</feature>
<dbReference type="EMBL" id="JAVDBT010000005">
    <property type="protein sequence ID" value="MDQ2066008.1"/>
    <property type="molecule type" value="Genomic_DNA"/>
</dbReference>
<dbReference type="RefSeq" id="WP_306679704.1">
    <property type="nucleotide sequence ID" value="NZ_JAVDBT010000005.1"/>
</dbReference>
<name>A0ABU0VWK9_9RHOB</name>
<protein>
    <submittedName>
        <fullName evidence="8">Efflux RND transporter periplasmic adaptor subunit</fullName>
    </submittedName>
</protein>
<dbReference type="SUPFAM" id="SSF111369">
    <property type="entry name" value="HlyD-like secretion proteins"/>
    <property type="match status" value="1"/>
</dbReference>
<dbReference type="PANTHER" id="PTHR30158:SF3">
    <property type="entry name" value="MULTIDRUG EFFLUX PUMP SUBUNIT ACRA-RELATED"/>
    <property type="match status" value="1"/>
</dbReference>
<dbReference type="PANTHER" id="PTHR30158">
    <property type="entry name" value="ACRA/E-RELATED COMPONENT OF DRUG EFFLUX TRANSPORTER"/>
    <property type="match status" value="1"/>
</dbReference>
<evidence type="ECO:0000256" key="2">
    <source>
        <dbReference type="ARBA" id="ARBA00009477"/>
    </source>
</evidence>
<evidence type="ECO:0000259" key="5">
    <source>
        <dbReference type="Pfam" id="PF25917"/>
    </source>
</evidence>
<comment type="caution">
    <text evidence="8">The sequence shown here is derived from an EMBL/GenBank/DDBJ whole genome shotgun (WGS) entry which is preliminary data.</text>
</comment>
<feature type="chain" id="PRO_5045566634" evidence="4">
    <location>
        <begin position="19"/>
        <end position="391"/>
    </location>
</feature>
<dbReference type="InterPro" id="IPR058627">
    <property type="entry name" value="MdtA-like_C"/>
</dbReference>
<evidence type="ECO:0000259" key="7">
    <source>
        <dbReference type="Pfam" id="PF25967"/>
    </source>
</evidence>
<comment type="similarity">
    <text evidence="2">Belongs to the membrane fusion protein (MFP) (TC 8.A.1) family.</text>
</comment>
<dbReference type="Pfam" id="PF25944">
    <property type="entry name" value="Beta-barrel_RND"/>
    <property type="match status" value="1"/>
</dbReference>
<gene>
    <name evidence="8" type="ORF">Q9295_06475</name>
</gene>
<feature type="region of interest" description="Disordered" evidence="3">
    <location>
        <begin position="368"/>
        <end position="391"/>
    </location>
</feature>
<feature type="domain" description="Multidrug resistance protein MdtA-like C-terminal permuted SH3" evidence="7">
    <location>
        <begin position="291"/>
        <end position="352"/>
    </location>
</feature>
<dbReference type="NCBIfam" id="TIGR01730">
    <property type="entry name" value="RND_mfp"/>
    <property type="match status" value="1"/>
</dbReference>
<dbReference type="Pfam" id="PF25967">
    <property type="entry name" value="RND-MFP_C"/>
    <property type="match status" value="1"/>
</dbReference>
<dbReference type="Pfam" id="PF25917">
    <property type="entry name" value="BSH_RND"/>
    <property type="match status" value="1"/>
</dbReference>
<proteinExistence type="inferred from homology"/>
<dbReference type="Gene3D" id="2.40.420.20">
    <property type="match status" value="1"/>
</dbReference>
<dbReference type="InterPro" id="IPR006143">
    <property type="entry name" value="RND_pump_MFP"/>
</dbReference>
<dbReference type="Gene3D" id="1.10.287.470">
    <property type="entry name" value="Helix hairpin bin"/>
    <property type="match status" value="1"/>
</dbReference>